<dbReference type="Pfam" id="PF13765">
    <property type="entry name" value="PRY"/>
    <property type="match status" value="1"/>
</dbReference>
<evidence type="ECO:0000313" key="8">
    <source>
        <dbReference type="RefSeq" id="XP_072860545.1"/>
    </source>
</evidence>
<dbReference type="InterPro" id="IPR013320">
    <property type="entry name" value="ConA-like_dom_sf"/>
</dbReference>
<dbReference type="PROSITE" id="PS50824">
    <property type="entry name" value="DAPIN"/>
    <property type="match status" value="1"/>
</dbReference>
<dbReference type="RefSeq" id="XP_020663866.2">
    <property type="nucleotide sequence ID" value="XM_020808207.2"/>
</dbReference>
<dbReference type="PROSITE" id="PS50188">
    <property type="entry name" value="B302_SPRY"/>
    <property type="match status" value="1"/>
</dbReference>
<evidence type="ECO:0000259" key="4">
    <source>
        <dbReference type="PROSITE" id="PS50188"/>
    </source>
</evidence>
<evidence type="ECO:0000256" key="1">
    <source>
        <dbReference type="ARBA" id="ARBA00009651"/>
    </source>
</evidence>
<dbReference type="Pfam" id="PF00622">
    <property type="entry name" value="SPRY"/>
    <property type="match status" value="1"/>
</dbReference>
<dbReference type="InterPro" id="IPR050143">
    <property type="entry name" value="TRIM/RBCC"/>
</dbReference>
<dbReference type="AlphaFoldDB" id="A0A6J0UT39"/>
<dbReference type="Gene3D" id="1.10.533.10">
    <property type="entry name" value="Death Domain, Fas"/>
    <property type="match status" value="1"/>
</dbReference>
<dbReference type="PANTHER" id="PTHR24103">
    <property type="entry name" value="E3 UBIQUITIN-PROTEIN LIGASE TRIM"/>
    <property type="match status" value="1"/>
</dbReference>
<evidence type="ECO:0000313" key="9">
    <source>
        <dbReference type="RefSeq" id="XP_072860546.1"/>
    </source>
</evidence>
<dbReference type="RefSeq" id="XP_072860545.1">
    <property type="nucleotide sequence ID" value="XM_073004444.1"/>
</dbReference>
<dbReference type="InterPro" id="IPR006574">
    <property type="entry name" value="PRY"/>
</dbReference>
<dbReference type="GeneID" id="110086936"/>
<gene>
    <name evidence="7 8 9" type="primary">LOC110086936</name>
</gene>
<proteinExistence type="inferred from homology"/>
<dbReference type="InterPro" id="IPR001870">
    <property type="entry name" value="B30.2/SPRY"/>
</dbReference>
<dbReference type="InterPro" id="IPR011029">
    <property type="entry name" value="DEATH-like_dom_sf"/>
</dbReference>
<evidence type="ECO:0000256" key="2">
    <source>
        <dbReference type="ARBA" id="ARBA00022699"/>
    </source>
</evidence>
<reference evidence="7 8" key="1">
    <citation type="submission" date="2025-05" db="UniProtKB">
        <authorList>
            <consortium name="RefSeq"/>
        </authorList>
    </citation>
    <scope>IDENTIFICATION</scope>
</reference>
<dbReference type="Proteomes" id="UP001652642">
    <property type="component" value="Chromosome 6"/>
</dbReference>
<evidence type="ECO:0000256" key="3">
    <source>
        <dbReference type="ARBA" id="ARBA00034460"/>
    </source>
</evidence>
<dbReference type="KEGG" id="pvt:110086936"/>
<comment type="similarity">
    <text evidence="1">Belongs to the ohanin/vespryn family.</text>
</comment>
<dbReference type="OrthoDB" id="6105938at2759"/>
<name>A0A6J0UT39_9SAUR</name>
<evidence type="ECO:0000313" key="7">
    <source>
        <dbReference type="RefSeq" id="XP_020663866.2"/>
    </source>
</evidence>
<keyword evidence="6" id="KW-1185">Reference proteome</keyword>
<sequence>MSDSVKCKLADYLEDLLVKEFSKFKMHLEEYPLEDGYKRIQRRKTEKADAIDIARLMVNTYEERKALQMTVNIFDKINRKDLSESVRREMPIYFRQPARPLTEEEERQREEKILSNLHDKLFGTQKKVEVTLDPQTAFPTLILSEDRKSVYLGNRAQPLPDNPERFNILPCVLGAEGIDTGTVEWVVEVGKAKGWAIGAVRKSIDRKGYQYITATKGYWVLELNDGKYRASTTPSTHLILWKSPRRIKVHLEYDFFILSFYDADSMEHLFTFNYPFSEVIVPFFQVWDTEIPLKICRLD</sequence>
<organism evidence="6 7">
    <name type="scientific">Pogona vitticeps</name>
    <name type="common">central bearded dragon</name>
    <dbReference type="NCBI Taxonomy" id="103695"/>
    <lineage>
        <taxon>Eukaryota</taxon>
        <taxon>Metazoa</taxon>
        <taxon>Chordata</taxon>
        <taxon>Craniata</taxon>
        <taxon>Vertebrata</taxon>
        <taxon>Euteleostomi</taxon>
        <taxon>Lepidosauria</taxon>
        <taxon>Squamata</taxon>
        <taxon>Bifurcata</taxon>
        <taxon>Unidentata</taxon>
        <taxon>Episquamata</taxon>
        <taxon>Toxicofera</taxon>
        <taxon>Iguania</taxon>
        <taxon>Acrodonta</taxon>
        <taxon>Agamidae</taxon>
        <taxon>Amphibolurinae</taxon>
        <taxon>Pogona</taxon>
    </lineage>
</organism>
<dbReference type="Pfam" id="PF02758">
    <property type="entry name" value="PYRIN"/>
    <property type="match status" value="1"/>
</dbReference>
<dbReference type="SMART" id="SM00589">
    <property type="entry name" value="PRY"/>
    <property type="match status" value="1"/>
</dbReference>
<dbReference type="SMART" id="SM01289">
    <property type="entry name" value="PYRIN"/>
    <property type="match status" value="1"/>
</dbReference>
<evidence type="ECO:0000313" key="6">
    <source>
        <dbReference type="Proteomes" id="UP001652642"/>
    </source>
</evidence>
<feature type="domain" description="Pyrin" evidence="5">
    <location>
        <begin position="1"/>
        <end position="92"/>
    </location>
</feature>
<accession>A0A6J0UT39</accession>
<dbReference type="InterPro" id="IPR043136">
    <property type="entry name" value="B30.2/SPRY_sf"/>
</dbReference>
<keyword evidence="2" id="KW-0800">Toxin</keyword>
<dbReference type="InterPro" id="IPR004020">
    <property type="entry name" value="DAPIN"/>
</dbReference>
<dbReference type="CDD" id="cd13733">
    <property type="entry name" value="SPRY_PRY_C-I_1"/>
    <property type="match status" value="1"/>
</dbReference>
<keyword evidence="2" id="KW-0528">Neurotoxin</keyword>
<dbReference type="InParanoid" id="A0A6J0UT39"/>
<dbReference type="SUPFAM" id="SSF49899">
    <property type="entry name" value="Concanavalin A-like lectins/glucanases"/>
    <property type="match status" value="1"/>
</dbReference>
<dbReference type="InterPro" id="IPR003877">
    <property type="entry name" value="SPRY_dom"/>
</dbReference>
<feature type="domain" description="B30.2/SPRY" evidence="4">
    <location>
        <begin position="110"/>
        <end position="299"/>
    </location>
</feature>
<evidence type="ECO:0000259" key="5">
    <source>
        <dbReference type="PROSITE" id="PS50824"/>
    </source>
</evidence>
<comment type="function">
    <text evidence="3">Neurotoxin that produces dose-dependent hypolocomotion and hyperalgesia in mice. May directly act on the central nervous system, as it is 6500-fold more potent when administered intracerebroventricularly than intraperitoneal.</text>
</comment>
<protein>
    <submittedName>
        <fullName evidence="7 8">E3 ubiquitin-protein ligase TRIM39-like</fullName>
    </submittedName>
</protein>
<dbReference type="CDD" id="cd08320">
    <property type="entry name" value="Pyrin_NALPs"/>
    <property type="match status" value="1"/>
</dbReference>
<dbReference type="RefSeq" id="XP_072860546.1">
    <property type="nucleotide sequence ID" value="XM_073004445.1"/>
</dbReference>
<dbReference type="Gene3D" id="2.60.120.920">
    <property type="match status" value="1"/>
</dbReference>
<dbReference type="SMART" id="SM00449">
    <property type="entry name" value="SPRY"/>
    <property type="match status" value="1"/>
</dbReference>
<dbReference type="SUPFAM" id="SSF47986">
    <property type="entry name" value="DEATH domain"/>
    <property type="match status" value="1"/>
</dbReference>
<dbReference type="InterPro" id="IPR003879">
    <property type="entry name" value="Butyrophylin_SPRY"/>
</dbReference>
<dbReference type="PRINTS" id="PR01407">
    <property type="entry name" value="BUTYPHLNCDUF"/>
</dbReference>